<comment type="caution">
    <text evidence="5">The sequence shown here is derived from an EMBL/GenBank/DDBJ whole genome shotgun (WGS) entry which is preliminary data.</text>
</comment>
<feature type="transmembrane region" description="Helical" evidence="3">
    <location>
        <begin position="210"/>
        <end position="232"/>
    </location>
</feature>
<feature type="domain" description="Major facilitator superfamily (MFS) profile" evidence="4">
    <location>
        <begin position="253"/>
        <end position="444"/>
    </location>
</feature>
<feature type="transmembrane region" description="Helical" evidence="3">
    <location>
        <begin position="146"/>
        <end position="170"/>
    </location>
</feature>
<dbReference type="EMBL" id="NHZQ01000060">
    <property type="protein sequence ID" value="PSK56564.1"/>
    <property type="molecule type" value="Genomic_DNA"/>
</dbReference>
<dbReference type="AlphaFoldDB" id="A0A2P8A7W6"/>
<feature type="transmembrane region" description="Helical" evidence="3">
    <location>
        <begin position="121"/>
        <end position="140"/>
    </location>
</feature>
<feature type="transmembrane region" description="Helical" evidence="3">
    <location>
        <begin position="319"/>
        <end position="337"/>
    </location>
</feature>
<sequence>MTNDPEVPHEPVDENTPLLSRQQLDDSDFQAALTKTQHLERDDFPEGGLKAWSVVFGSWCAMVAAFGLLTSSGVMHAWLSAHQLKDHTYGQTGWIFSTFTFLVYFGSIQIGPIFDAYGLKFTLVPGCVGLVTAVFLLSISQEYWHYMLSWGVLGGLSASLIFTPATVCIGHWFKQRLALATSLALTAGGIGGALYPFIILTLQSQIGFNVSIQIVGLICLLLCLLASTLVTTRLPPNTRAGATIDLLTLREPLYLLTTAAIFLLELALFIPVTYIPSYATAHGLAPEQAYALVIYLNLGSVVGRAVTGYVADHVGRFRTMIFTSGVTALLTPLWAFADGDTRLITAYAVAFGAASGSFIAVTPVCVAQICLAEDYGKRYGTTYFVVSFGTLVGVPLAGAILDLGGKAPNFEGLIWFSGGVFALGGLGFVAAMGVATKWNFRTRF</sequence>
<keyword evidence="3" id="KW-1133">Transmembrane helix</keyword>
<organism evidence="5 6">
    <name type="scientific">Elsinoe australis</name>
    <dbReference type="NCBI Taxonomy" id="40998"/>
    <lineage>
        <taxon>Eukaryota</taxon>
        <taxon>Fungi</taxon>
        <taxon>Dikarya</taxon>
        <taxon>Ascomycota</taxon>
        <taxon>Pezizomycotina</taxon>
        <taxon>Dothideomycetes</taxon>
        <taxon>Dothideomycetidae</taxon>
        <taxon>Myriangiales</taxon>
        <taxon>Elsinoaceae</taxon>
        <taxon>Elsinoe</taxon>
    </lineage>
</organism>
<comment type="subcellular location">
    <subcellularLocation>
        <location evidence="1">Membrane</location>
        <topology evidence="1">Multi-pass membrane protein</topology>
    </subcellularLocation>
</comment>
<dbReference type="Pfam" id="PF07690">
    <property type="entry name" value="MFS_1"/>
    <property type="match status" value="1"/>
</dbReference>
<dbReference type="InterPro" id="IPR050327">
    <property type="entry name" value="Proton-linked_MCT"/>
</dbReference>
<evidence type="ECO:0000256" key="2">
    <source>
        <dbReference type="ARBA" id="ARBA00006727"/>
    </source>
</evidence>
<dbReference type="SUPFAM" id="SSF103473">
    <property type="entry name" value="MFS general substrate transporter"/>
    <property type="match status" value="1"/>
</dbReference>
<feature type="transmembrane region" description="Helical" evidence="3">
    <location>
        <begin position="383"/>
        <end position="401"/>
    </location>
</feature>
<dbReference type="InterPro" id="IPR020846">
    <property type="entry name" value="MFS_dom"/>
</dbReference>
<feature type="transmembrane region" description="Helical" evidence="3">
    <location>
        <begin position="177"/>
        <end position="198"/>
    </location>
</feature>
<dbReference type="Proteomes" id="UP000243723">
    <property type="component" value="Unassembled WGS sequence"/>
</dbReference>
<feature type="transmembrane region" description="Helical" evidence="3">
    <location>
        <begin position="413"/>
        <end position="435"/>
    </location>
</feature>
<comment type="similarity">
    <text evidence="2">Belongs to the major facilitator superfamily. Monocarboxylate porter (TC 2.A.1.13) family.</text>
</comment>
<dbReference type="Gene3D" id="1.20.1250.20">
    <property type="entry name" value="MFS general substrate transporter like domains"/>
    <property type="match status" value="2"/>
</dbReference>
<feature type="transmembrane region" description="Helical" evidence="3">
    <location>
        <begin position="253"/>
        <end position="276"/>
    </location>
</feature>
<accession>A0A2P8A7W6</accession>
<evidence type="ECO:0000313" key="5">
    <source>
        <dbReference type="EMBL" id="PSK56564.1"/>
    </source>
</evidence>
<dbReference type="PROSITE" id="PS50850">
    <property type="entry name" value="MFS"/>
    <property type="match status" value="1"/>
</dbReference>
<evidence type="ECO:0000259" key="4">
    <source>
        <dbReference type="PROSITE" id="PS50850"/>
    </source>
</evidence>
<dbReference type="PANTHER" id="PTHR11360">
    <property type="entry name" value="MONOCARBOXYLATE TRANSPORTER"/>
    <property type="match status" value="1"/>
</dbReference>
<dbReference type="GO" id="GO:0022857">
    <property type="term" value="F:transmembrane transporter activity"/>
    <property type="evidence" value="ECO:0007669"/>
    <property type="project" value="InterPro"/>
</dbReference>
<proteinExistence type="inferred from homology"/>
<feature type="transmembrane region" description="Helical" evidence="3">
    <location>
        <begin position="288"/>
        <end position="307"/>
    </location>
</feature>
<evidence type="ECO:0000256" key="3">
    <source>
        <dbReference type="SAM" id="Phobius"/>
    </source>
</evidence>
<evidence type="ECO:0000256" key="1">
    <source>
        <dbReference type="ARBA" id="ARBA00004141"/>
    </source>
</evidence>
<dbReference type="GO" id="GO:0016020">
    <property type="term" value="C:membrane"/>
    <property type="evidence" value="ECO:0007669"/>
    <property type="project" value="UniProtKB-SubCell"/>
</dbReference>
<name>A0A2P8A7W6_9PEZI</name>
<feature type="transmembrane region" description="Helical" evidence="3">
    <location>
        <begin position="51"/>
        <end position="74"/>
    </location>
</feature>
<dbReference type="InterPro" id="IPR036259">
    <property type="entry name" value="MFS_trans_sf"/>
</dbReference>
<gene>
    <name evidence="5" type="ORF">B9Z65_6188</name>
</gene>
<keyword evidence="3" id="KW-0472">Membrane</keyword>
<evidence type="ECO:0000313" key="6">
    <source>
        <dbReference type="Proteomes" id="UP000243723"/>
    </source>
</evidence>
<reference evidence="5 6" key="1">
    <citation type="submission" date="2017-05" db="EMBL/GenBank/DDBJ databases">
        <title>Draft genome sequence of Elsinoe australis.</title>
        <authorList>
            <person name="Cheng Q."/>
        </authorList>
    </citation>
    <scope>NUCLEOTIDE SEQUENCE [LARGE SCALE GENOMIC DNA]</scope>
    <source>
        <strain evidence="5 6">NL1</strain>
    </source>
</reference>
<dbReference type="PANTHER" id="PTHR11360:SF240">
    <property type="entry name" value="MONOCARBOXYLATE TRANSPORTER (EUROFUNG)-RELATED"/>
    <property type="match status" value="1"/>
</dbReference>
<protein>
    <submittedName>
        <fullName evidence="5">Riboflavin transporter MCH5</fullName>
    </submittedName>
</protein>
<dbReference type="InterPro" id="IPR011701">
    <property type="entry name" value="MFS"/>
</dbReference>
<feature type="transmembrane region" description="Helical" evidence="3">
    <location>
        <begin position="94"/>
        <end position="114"/>
    </location>
</feature>
<keyword evidence="6" id="KW-1185">Reference proteome</keyword>
<dbReference type="OrthoDB" id="410267at2759"/>
<keyword evidence="3" id="KW-0812">Transmembrane</keyword>
<feature type="transmembrane region" description="Helical" evidence="3">
    <location>
        <begin position="343"/>
        <end position="371"/>
    </location>
</feature>